<dbReference type="AlphaFoldDB" id="B0TG06"/>
<dbReference type="STRING" id="498761.HM1_0549"/>
<proteinExistence type="predicted"/>
<sequence>MPSFRQERPFPAAVHFYSGARSPLTPHPAARQDSLPTLLAVDLTSASKEMLLTDIVYVS</sequence>
<gene>
    <name evidence="1" type="ORF">HM1_0549</name>
</gene>
<dbReference type="EMBL" id="CP000930">
    <property type="protein sequence ID" value="ABZ83163.1"/>
    <property type="molecule type" value="Genomic_DNA"/>
</dbReference>
<accession>B0TG06</accession>
<protein>
    <submittedName>
        <fullName evidence="1">Uncharacterized protein</fullName>
    </submittedName>
</protein>
<dbReference type="KEGG" id="hmo:HM1_0549"/>
<keyword evidence="2" id="KW-1185">Reference proteome</keyword>
<dbReference type="Proteomes" id="UP000008550">
    <property type="component" value="Chromosome"/>
</dbReference>
<evidence type="ECO:0000313" key="2">
    <source>
        <dbReference type="Proteomes" id="UP000008550"/>
    </source>
</evidence>
<reference evidence="1 2" key="1">
    <citation type="journal article" date="2008" name="J. Bacteriol.">
        <title>The genome of Heliobacterium modesticaldum, a phototrophic representative of the Firmicutes containing the simplest photosynthetic apparatus.</title>
        <authorList>
            <person name="Sattley W.M."/>
            <person name="Madigan M.T."/>
            <person name="Swingley W.D."/>
            <person name="Cheung P.C."/>
            <person name="Clocksin K.M."/>
            <person name="Conrad A.L."/>
            <person name="Dejesa L.C."/>
            <person name="Honchak B.M."/>
            <person name="Jung D.O."/>
            <person name="Karbach L.E."/>
            <person name="Kurdoglu A."/>
            <person name="Lahiri S."/>
            <person name="Mastrian S.D."/>
            <person name="Page L.E."/>
            <person name="Taylor H.L."/>
            <person name="Wang Z.T."/>
            <person name="Raymond J."/>
            <person name="Chen M."/>
            <person name="Blankenship R.E."/>
            <person name="Touchman J.W."/>
        </authorList>
    </citation>
    <scope>NUCLEOTIDE SEQUENCE [LARGE SCALE GENOMIC DNA]</scope>
    <source>
        <strain evidence="2">ATCC 51547 / Ice1</strain>
    </source>
</reference>
<dbReference type="HOGENOM" id="CLU_2954201_0_0_9"/>
<organism evidence="1 2">
    <name type="scientific">Heliobacterium modesticaldum (strain ATCC 51547 / Ice1)</name>
    <dbReference type="NCBI Taxonomy" id="498761"/>
    <lineage>
        <taxon>Bacteria</taxon>
        <taxon>Bacillati</taxon>
        <taxon>Bacillota</taxon>
        <taxon>Clostridia</taxon>
        <taxon>Eubacteriales</taxon>
        <taxon>Heliobacteriaceae</taxon>
        <taxon>Heliomicrobium</taxon>
    </lineage>
</organism>
<evidence type="ECO:0000313" key="1">
    <source>
        <dbReference type="EMBL" id="ABZ83163.1"/>
    </source>
</evidence>
<name>B0TG06_HELMI</name>